<organism evidence="2 3">
    <name type="scientific">Billgrantia campisalis</name>
    <dbReference type="NCBI Taxonomy" id="74661"/>
    <lineage>
        <taxon>Bacteria</taxon>
        <taxon>Pseudomonadati</taxon>
        <taxon>Pseudomonadota</taxon>
        <taxon>Gammaproteobacteria</taxon>
        <taxon>Oceanospirillales</taxon>
        <taxon>Halomonadaceae</taxon>
        <taxon>Billgrantia</taxon>
    </lineage>
</organism>
<proteinExistence type="predicted"/>
<sequence length="126" mass="13640">MHKPLIAIAFSGLLAAAPFALADEHSRIDHFEALPSETLVQAVANFTSHNAHLAAILEQETLSMDDLNAVHELTYTLEVALEKLHTDLAALADTLEEVHIASETGDVDGVRANGEAYLKTAWTVIR</sequence>
<dbReference type="InterPro" id="IPR046634">
    <property type="entry name" value="DUF6746"/>
</dbReference>
<accession>A0ABS9P803</accession>
<comment type="caution">
    <text evidence="2">The sequence shown here is derived from an EMBL/GenBank/DDBJ whole genome shotgun (WGS) entry which is preliminary data.</text>
</comment>
<gene>
    <name evidence="2" type="ORF">HOP52_08935</name>
</gene>
<dbReference type="Pfam" id="PF20531">
    <property type="entry name" value="DUF6746"/>
    <property type="match status" value="1"/>
</dbReference>
<name>A0ABS9P803_9GAMM</name>
<keyword evidence="3" id="KW-1185">Reference proteome</keyword>
<evidence type="ECO:0000256" key="1">
    <source>
        <dbReference type="SAM" id="SignalP"/>
    </source>
</evidence>
<dbReference type="RefSeq" id="WP_238977027.1">
    <property type="nucleotide sequence ID" value="NZ_JABFUC010000006.1"/>
</dbReference>
<keyword evidence="1" id="KW-0732">Signal</keyword>
<feature type="chain" id="PRO_5046899602" evidence="1">
    <location>
        <begin position="23"/>
        <end position="126"/>
    </location>
</feature>
<protein>
    <submittedName>
        <fullName evidence="2">Uncharacterized protein</fullName>
    </submittedName>
</protein>
<reference evidence="2 3" key="1">
    <citation type="submission" date="2020-05" db="EMBL/GenBank/DDBJ databases">
        <title>Comparative genomic analysis of denitrifying bacteria from Halomonas genus.</title>
        <authorList>
            <person name="Wang L."/>
            <person name="Shao Z."/>
        </authorList>
    </citation>
    <scope>NUCLEOTIDE SEQUENCE [LARGE SCALE GENOMIC DNA]</scope>
    <source>
        <strain evidence="2 3">A4</strain>
    </source>
</reference>
<dbReference type="EMBL" id="JABFUC010000006">
    <property type="protein sequence ID" value="MCG6657879.1"/>
    <property type="molecule type" value="Genomic_DNA"/>
</dbReference>
<dbReference type="Proteomes" id="UP000814385">
    <property type="component" value="Unassembled WGS sequence"/>
</dbReference>
<evidence type="ECO:0000313" key="2">
    <source>
        <dbReference type="EMBL" id="MCG6657879.1"/>
    </source>
</evidence>
<evidence type="ECO:0000313" key="3">
    <source>
        <dbReference type="Proteomes" id="UP000814385"/>
    </source>
</evidence>
<feature type="signal peptide" evidence="1">
    <location>
        <begin position="1"/>
        <end position="22"/>
    </location>
</feature>